<protein>
    <submittedName>
        <fullName evidence="7">LysE family transporter</fullName>
    </submittedName>
</protein>
<evidence type="ECO:0000256" key="4">
    <source>
        <dbReference type="ARBA" id="ARBA00022989"/>
    </source>
</evidence>
<evidence type="ECO:0000256" key="2">
    <source>
        <dbReference type="ARBA" id="ARBA00022475"/>
    </source>
</evidence>
<feature type="transmembrane region" description="Helical" evidence="6">
    <location>
        <begin position="180"/>
        <end position="201"/>
    </location>
</feature>
<feature type="transmembrane region" description="Helical" evidence="6">
    <location>
        <begin position="147"/>
        <end position="168"/>
    </location>
</feature>
<dbReference type="PANTHER" id="PTHR30086:SF6">
    <property type="entry name" value="AMINO ACID EFFLUX PROTEIN YCGF-RELATED"/>
    <property type="match status" value="1"/>
</dbReference>
<dbReference type="Proteomes" id="UP001597451">
    <property type="component" value="Unassembled WGS sequence"/>
</dbReference>
<keyword evidence="2" id="KW-1003">Cell membrane</keyword>
<keyword evidence="8" id="KW-1185">Reference proteome</keyword>
<feature type="transmembrane region" description="Helical" evidence="6">
    <location>
        <begin position="6"/>
        <end position="23"/>
    </location>
</feature>
<reference evidence="8" key="1">
    <citation type="journal article" date="2019" name="Int. J. Syst. Evol. Microbiol.">
        <title>The Global Catalogue of Microorganisms (GCM) 10K type strain sequencing project: providing services to taxonomists for standard genome sequencing and annotation.</title>
        <authorList>
            <consortium name="The Broad Institute Genomics Platform"/>
            <consortium name="The Broad Institute Genome Sequencing Center for Infectious Disease"/>
            <person name="Wu L."/>
            <person name="Ma J."/>
        </authorList>
    </citation>
    <scope>NUCLEOTIDE SEQUENCE [LARGE SCALE GENOMIC DNA]</scope>
    <source>
        <strain evidence="8">TISTR 1858</strain>
    </source>
</reference>
<gene>
    <name evidence="7" type="ORF">ACFSUN_01695</name>
</gene>
<sequence>MGYFFSSIMLGLALSAPVGPINAAQLNRGIHHGFFHAWLVGLGGMVGDLLFMLLIYFGLAAFLTTPLIKTFLWAFGFFILVYTGIESIAKAKKQLAGSNRVKASTKRKSFGTGFFMAISNPLNIVFWLGIYGAVLAKTSETLGNTQILIYSSGIFIGIMMWDVVMAGLASVFRKILTDRLLYLITITAGLSLIGFGLYFGYEAILLLQNP</sequence>
<organism evidence="7 8">
    <name type="scientific">Oceanobacillus kapialis</name>
    <dbReference type="NCBI Taxonomy" id="481353"/>
    <lineage>
        <taxon>Bacteria</taxon>
        <taxon>Bacillati</taxon>
        <taxon>Bacillota</taxon>
        <taxon>Bacilli</taxon>
        <taxon>Bacillales</taxon>
        <taxon>Bacillaceae</taxon>
        <taxon>Oceanobacillus</taxon>
    </lineage>
</organism>
<dbReference type="RefSeq" id="WP_379560144.1">
    <property type="nucleotide sequence ID" value="NZ_JBHUMX010000003.1"/>
</dbReference>
<dbReference type="EMBL" id="JBHUMX010000003">
    <property type="protein sequence ID" value="MFD2627501.1"/>
    <property type="molecule type" value="Genomic_DNA"/>
</dbReference>
<proteinExistence type="predicted"/>
<evidence type="ECO:0000256" key="3">
    <source>
        <dbReference type="ARBA" id="ARBA00022692"/>
    </source>
</evidence>
<keyword evidence="4 6" id="KW-1133">Transmembrane helix</keyword>
<comment type="caution">
    <text evidence="7">The sequence shown here is derived from an EMBL/GenBank/DDBJ whole genome shotgun (WGS) entry which is preliminary data.</text>
</comment>
<dbReference type="Pfam" id="PF01810">
    <property type="entry name" value="LysE"/>
    <property type="match status" value="1"/>
</dbReference>
<accession>A0ABW5PVY6</accession>
<evidence type="ECO:0000256" key="6">
    <source>
        <dbReference type="SAM" id="Phobius"/>
    </source>
</evidence>
<evidence type="ECO:0000256" key="1">
    <source>
        <dbReference type="ARBA" id="ARBA00004651"/>
    </source>
</evidence>
<evidence type="ECO:0000313" key="7">
    <source>
        <dbReference type="EMBL" id="MFD2627501.1"/>
    </source>
</evidence>
<keyword evidence="3 6" id="KW-0812">Transmembrane</keyword>
<comment type="subcellular location">
    <subcellularLocation>
        <location evidence="1">Cell membrane</location>
        <topology evidence="1">Multi-pass membrane protein</topology>
    </subcellularLocation>
</comment>
<dbReference type="PANTHER" id="PTHR30086">
    <property type="entry name" value="ARGININE EXPORTER PROTEIN ARGO"/>
    <property type="match status" value="1"/>
</dbReference>
<evidence type="ECO:0000256" key="5">
    <source>
        <dbReference type="ARBA" id="ARBA00023136"/>
    </source>
</evidence>
<feature type="transmembrane region" description="Helical" evidence="6">
    <location>
        <begin position="71"/>
        <end position="89"/>
    </location>
</feature>
<feature type="transmembrane region" description="Helical" evidence="6">
    <location>
        <begin position="110"/>
        <end position="135"/>
    </location>
</feature>
<name>A0ABW5PVY6_9BACI</name>
<feature type="transmembrane region" description="Helical" evidence="6">
    <location>
        <begin position="35"/>
        <end position="59"/>
    </location>
</feature>
<dbReference type="InterPro" id="IPR001123">
    <property type="entry name" value="LeuE-type"/>
</dbReference>
<evidence type="ECO:0000313" key="8">
    <source>
        <dbReference type="Proteomes" id="UP001597451"/>
    </source>
</evidence>
<keyword evidence="5 6" id="KW-0472">Membrane</keyword>